<dbReference type="GO" id="GO:0034625">
    <property type="term" value="P:fatty acid elongation, monounsaturated fatty acid"/>
    <property type="evidence" value="ECO:0007669"/>
    <property type="project" value="TreeGrafter"/>
</dbReference>
<evidence type="ECO:0000256" key="8">
    <source>
        <dbReference type="ARBA" id="ARBA00023136"/>
    </source>
</evidence>
<evidence type="ECO:0000313" key="11">
    <source>
        <dbReference type="EMBL" id="CAG9785299.1"/>
    </source>
</evidence>
<keyword evidence="9 10" id="KW-0275">Fatty acid biosynthesis</keyword>
<dbReference type="PANTHER" id="PTHR11157">
    <property type="entry name" value="FATTY ACID ACYL TRANSFERASE-RELATED"/>
    <property type="match status" value="1"/>
</dbReference>
<gene>
    <name evidence="11" type="ORF">DIATSA_LOCUS3341</name>
</gene>
<keyword evidence="3 10" id="KW-0808">Transferase</keyword>
<evidence type="ECO:0000256" key="1">
    <source>
        <dbReference type="ARBA" id="ARBA00004141"/>
    </source>
</evidence>
<keyword evidence="6 10" id="KW-1133">Transmembrane helix</keyword>
<dbReference type="PANTHER" id="PTHR11157:SF116">
    <property type="entry name" value="ELONGATION OF VERY LONG CHAIN FATTY ACIDS PROTEIN-RELATED"/>
    <property type="match status" value="1"/>
</dbReference>
<reference evidence="11" key="1">
    <citation type="submission" date="2021-12" db="EMBL/GenBank/DDBJ databases">
        <authorList>
            <person name="King R."/>
        </authorList>
    </citation>
    <scope>NUCLEOTIDE SEQUENCE</scope>
</reference>
<keyword evidence="5 10" id="KW-0276">Fatty acid metabolism</keyword>
<evidence type="ECO:0000256" key="4">
    <source>
        <dbReference type="ARBA" id="ARBA00022692"/>
    </source>
</evidence>
<feature type="transmembrane region" description="Helical" evidence="10">
    <location>
        <begin position="227"/>
        <end position="250"/>
    </location>
</feature>
<evidence type="ECO:0000256" key="3">
    <source>
        <dbReference type="ARBA" id="ARBA00022679"/>
    </source>
</evidence>
<dbReference type="GO" id="GO:0019367">
    <property type="term" value="P:fatty acid elongation, saturated fatty acid"/>
    <property type="evidence" value="ECO:0007669"/>
    <property type="project" value="TreeGrafter"/>
</dbReference>
<feature type="transmembrane region" description="Helical" evidence="10">
    <location>
        <begin position="29"/>
        <end position="48"/>
    </location>
</feature>
<comment type="similarity">
    <text evidence="10">Belongs to the ELO family.</text>
</comment>
<evidence type="ECO:0000313" key="12">
    <source>
        <dbReference type="Proteomes" id="UP001153714"/>
    </source>
</evidence>
<organism evidence="11 12">
    <name type="scientific">Diatraea saccharalis</name>
    <name type="common">sugarcane borer</name>
    <dbReference type="NCBI Taxonomy" id="40085"/>
    <lineage>
        <taxon>Eukaryota</taxon>
        <taxon>Metazoa</taxon>
        <taxon>Ecdysozoa</taxon>
        <taxon>Arthropoda</taxon>
        <taxon>Hexapoda</taxon>
        <taxon>Insecta</taxon>
        <taxon>Pterygota</taxon>
        <taxon>Neoptera</taxon>
        <taxon>Endopterygota</taxon>
        <taxon>Lepidoptera</taxon>
        <taxon>Glossata</taxon>
        <taxon>Ditrysia</taxon>
        <taxon>Pyraloidea</taxon>
        <taxon>Crambidae</taxon>
        <taxon>Crambinae</taxon>
        <taxon>Diatraea</taxon>
    </lineage>
</organism>
<dbReference type="AlphaFoldDB" id="A0A9N9W7W9"/>
<name>A0A9N9W7W9_9NEOP</name>
<dbReference type="Pfam" id="PF01151">
    <property type="entry name" value="ELO"/>
    <property type="match status" value="1"/>
</dbReference>
<proteinExistence type="inferred from homology"/>
<keyword evidence="12" id="KW-1185">Reference proteome</keyword>
<dbReference type="GO" id="GO:0009922">
    <property type="term" value="F:fatty acid elongase activity"/>
    <property type="evidence" value="ECO:0007669"/>
    <property type="project" value="UniProtKB-EC"/>
</dbReference>
<dbReference type="GO" id="GO:0005789">
    <property type="term" value="C:endoplasmic reticulum membrane"/>
    <property type="evidence" value="ECO:0007669"/>
    <property type="project" value="TreeGrafter"/>
</dbReference>
<dbReference type="Proteomes" id="UP001153714">
    <property type="component" value="Chromosome 13"/>
</dbReference>
<protein>
    <recommendedName>
        <fullName evidence="10">Elongation of very long chain fatty acids protein</fullName>
        <ecNumber evidence="10">2.3.1.199</ecNumber>
    </recommendedName>
    <alternativeName>
        <fullName evidence="10">Very-long-chain 3-oxoacyl-CoA synthase</fullName>
    </alternativeName>
</protein>
<dbReference type="GO" id="GO:0034626">
    <property type="term" value="P:fatty acid elongation, polyunsaturated fatty acid"/>
    <property type="evidence" value="ECO:0007669"/>
    <property type="project" value="TreeGrafter"/>
</dbReference>
<dbReference type="EC" id="2.3.1.199" evidence="10"/>
<keyword evidence="7 10" id="KW-0443">Lipid metabolism</keyword>
<dbReference type="InterPro" id="IPR002076">
    <property type="entry name" value="ELO_fam"/>
</dbReference>
<comment type="subcellular location">
    <subcellularLocation>
        <location evidence="1">Membrane</location>
        <topology evidence="1">Multi-pass membrane protein</topology>
    </subcellularLocation>
</comment>
<dbReference type="OrthoDB" id="434092at2759"/>
<feature type="transmembrane region" description="Helical" evidence="10">
    <location>
        <begin position="69"/>
        <end position="87"/>
    </location>
</feature>
<evidence type="ECO:0000256" key="2">
    <source>
        <dbReference type="ARBA" id="ARBA00022516"/>
    </source>
</evidence>
<evidence type="ECO:0000256" key="5">
    <source>
        <dbReference type="ARBA" id="ARBA00022832"/>
    </source>
</evidence>
<comment type="catalytic activity">
    <reaction evidence="10">
        <text>a very-long-chain acyl-CoA + malonyl-CoA + H(+) = a very-long-chain 3-oxoacyl-CoA + CO2 + CoA</text>
        <dbReference type="Rhea" id="RHEA:32727"/>
        <dbReference type="ChEBI" id="CHEBI:15378"/>
        <dbReference type="ChEBI" id="CHEBI:16526"/>
        <dbReference type="ChEBI" id="CHEBI:57287"/>
        <dbReference type="ChEBI" id="CHEBI:57384"/>
        <dbReference type="ChEBI" id="CHEBI:90725"/>
        <dbReference type="ChEBI" id="CHEBI:90736"/>
        <dbReference type="EC" id="2.3.1.199"/>
    </reaction>
</comment>
<reference evidence="11" key="2">
    <citation type="submission" date="2022-10" db="EMBL/GenBank/DDBJ databases">
        <authorList>
            <consortium name="ENA_rothamsted_submissions"/>
            <consortium name="culmorum"/>
            <person name="King R."/>
        </authorList>
    </citation>
    <scope>NUCLEOTIDE SEQUENCE</scope>
</reference>
<evidence type="ECO:0000256" key="6">
    <source>
        <dbReference type="ARBA" id="ARBA00022989"/>
    </source>
</evidence>
<evidence type="ECO:0000256" key="10">
    <source>
        <dbReference type="RuleBase" id="RU361115"/>
    </source>
</evidence>
<evidence type="ECO:0000256" key="9">
    <source>
        <dbReference type="ARBA" id="ARBA00023160"/>
    </source>
</evidence>
<accession>A0A9N9W7W9</accession>
<evidence type="ECO:0000256" key="7">
    <source>
        <dbReference type="ARBA" id="ARBA00023098"/>
    </source>
</evidence>
<keyword evidence="2 10" id="KW-0444">Lipid biosynthesis</keyword>
<feature type="transmembrane region" description="Helical" evidence="10">
    <location>
        <begin position="107"/>
        <end position="130"/>
    </location>
</feature>
<feature type="transmembrane region" description="Helical" evidence="10">
    <location>
        <begin position="165"/>
        <end position="183"/>
    </location>
</feature>
<keyword evidence="4 10" id="KW-0812">Transmembrane</keyword>
<dbReference type="GO" id="GO:0042761">
    <property type="term" value="P:very long-chain fatty acid biosynthetic process"/>
    <property type="evidence" value="ECO:0007669"/>
    <property type="project" value="TreeGrafter"/>
</dbReference>
<dbReference type="GO" id="GO:0030148">
    <property type="term" value="P:sphingolipid biosynthetic process"/>
    <property type="evidence" value="ECO:0007669"/>
    <property type="project" value="TreeGrafter"/>
</dbReference>
<keyword evidence="8 10" id="KW-0472">Membrane</keyword>
<dbReference type="EMBL" id="OU893344">
    <property type="protein sequence ID" value="CAG9785299.1"/>
    <property type="molecule type" value="Genomic_DNA"/>
</dbReference>
<sequence length="280" mass="33138">MADYTPPEESTYVWFSHYDDIKNYPFYDASGTLALILITYLVFVLYVGPSTMKDREGFKLKSILSIYNILQVIISTYLTYLGLEILLETGVLPKACPIFDPKFRDKISYYTYTYFLAKVTELLDTIFFVLRKKYKQVSFLHLYHHTSGIIGSYILFRYSHSVTCLYFMTINSMIHVIMYFYYFMSGLGPQYAKYLSWKRHLTNLQRIQFITVLLHQLYSLLRTKCEYTVITIVYAVYSTILYFIMFTNFYSSTYKKSARKNKDVLEINDEEVEAKETKSL</sequence>